<gene>
    <name evidence="2" type="ORF">VCR4J5_1540018</name>
</gene>
<comment type="caution">
    <text evidence="2">The sequence shown here is derived from an EMBL/GenBank/DDBJ whole genome shotgun (WGS) entry which is preliminary data.</text>
</comment>
<evidence type="ECO:0000313" key="3">
    <source>
        <dbReference type="Proteomes" id="UP000049077"/>
    </source>
</evidence>
<accession>A0ABP1WQK0</accession>
<keyword evidence="1" id="KW-0472">Membrane</keyword>
<feature type="transmembrane region" description="Helical" evidence="1">
    <location>
        <begin position="21"/>
        <end position="40"/>
    </location>
</feature>
<organism evidence="2 3">
    <name type="scientific">Vibrio crassostreae</name>
    <dbReference type="NCBI Taxonomy" id="246167"/>
    <lineage>
        <taxon>Bacteria</taxon>
        <taxon>Pseudomonadati</taxon>
        <taxon>Pseudomonadota</taxon>
        <taxon>Gammaproteobacteria</taxon>
        <taxon>Vibrionales</taxon>
        <taxon>Vibrionaceae</taxon>
        <taxon>Vibrio</taxon>
    </lineage>
</organism>
<keyword evidence="3" id="KW-1185">Reference proteome</keyword>
<keyword evidence="1" id="KW-0812">Transmembrane</keyword>
<dbReference type="RefSeq" id="WP_057620391.1">
    <property type="nucleotide sequence ID" value="NZ_CAWMQT010000062.1"/>
</dbReference>
<name>A0ABP1WQK0_9VIBR</name>
<evidence type="ECO:0000313" key="2">
    <source>
        <dbReference type="EMBL" id="CDT14954.1"/>
    </source>
</evidence>
<dbReference type="EMBL" id="CCJX01000062">
    <property type="protein sequence ID" value="CDT14954.1"/>
    <property type="molecule type" value="Genomic_DNA"/>
</dbReference>
<reference evidence="2 3" key="1">
    <citation type="submission" date="2014-06" db="EMBL/GenBank/DDBJ databases">
        <authorList>
            <person name="Le Roux F."/>
        </authorList>
    </citation>
    <scope>NUCLEOTIDE SEQUENCE [LARGE SCALE GENOMIC DNA]</scope>
    <source>
        <strain evidence="2 3">J5-4</strain>
    </source>
</reference>
<feature type="transmembrane region" description="Helical" evidence="1">
    <location>
        <begin position="52"/>
        <end position="69"/>
    </location>
</feature>
<keyword evidence="1" id="KW-1133">Transmembrane helix</keyword>
<evidence type="ECO:0000256" key="1">
    <source>
        <dbReference type="SAM" id="Phobius"/>
    </source>
</evidence>
<dbReference type="Proteomes" id="UP000049077">
    <property type="component" value="Unassembled WGS sequence"/>
</dbReference>
<proteinExistence type="predicted"/>
<sequence>MAKKKYFNGYHLKHNPLLTQRLGWLAIGLYCLATAVSSVWVNYSFSTFNSEALIFFTVLVAQLSFFTLAKENSVLNFKMK</sequence>
<protein>
    <submittedName>
        <fullName evidence="2">Uncharacterized protein</fullName>
    </submittedName>
</protein>